<dbReference type="KEGG" id="dpx:DAPPUDRAFT_49127"/>
<dbReference type="Proteomes" id="UP000000305">
    <property type="component" value="Unassembled WGS sequence"/>
</dbReference>
<evidence type="ECO:0000313" key="10">
    <source>
        <dbReference type="Proteomes" id="UP000000305"/>
    </source>
</evidence>
<evidence type="ECO:0000256" key="6">
    <source>
        <dbReference type="ARBA" id="ARBA00023136"/>
    </source>
</evidence>
<dbReference type="EMBL" id="GL732540">
    <property type="protein sequence ID" value="EFX82279.1"/>
    <property type="molecule type" value="Genomic_DNA"/>
</dbReference>
<dbReference type="PANTHER" id="PTHR12042">
    <property type="entry name" value="LACTOSYLCERAMIDE 4-ALPHA-GALACTOSYLTRANSFERASE ALPHA- 1,4-GALACTOSYLTRANSFERASE"/>
    <property type="match status" value="1"/>
</dbReference>
<proteinExistence type="inferred from homology"/>
<dbReference type="STRING" id="6669.E9GEK1"/>
<keyword evidence="5" id="KW-0333">Golgi apparatus</keyword>
<evidence type="ECO:0000256" key="2">
    <source>
        <dbReference type="ARBA" id="ARBA00009003"/>
    </source>
</evidence>
<dbReference type="HOGENOM" id="CLU_049512_1_0_1"/>
<sequence>MSGRQQQQTADVCGRPNCTRNCPDPVQIPISLDDSRANAFFLETSGSGTLNIRQACAVESLAFHNPNLIVNVLFVGGQINAGSSSSSSSWIVDARKLAETYANIHPIDLDLDEYLAGSLLEKWYHCTDWRKGPYHVSHLSDGLRFLTLNKYGGYYFDLDVLILQSVTQFRNFVALENSKDMGSGVIHADLGSPLMALSVQDFAANYSAGLWTHNGPLLLLRVLRRWCNVDDLQSMDYIRCQGFHVLPSSSFCPVHYTQLGRLFDNQQQQQQRRRRRPDNNETSTDETIMTTRPEWLTDQVLGIHTWNKLSYNRPIHKNSTQTYNRLARHHCPLTYSLAPHVF</sequence>
<dbReference type="Gene3D" id="3.90.550.20">
    <property type="match status" value="1"/>
</dbReference>
<dbReference type="InterPro" id="IPR051981">
    <property type="entry name" value="Glycosyltransf_32"/>
</dbReference>
<protein>
    <recommendedName>
        <fullName evidence="8">Alpha 1,4-glycosyltransferase domain-containing protein</fullName>
    </recommendedName>
</protein>
<dbReference type="PANTHER" id="PTHR12042:SF21">
    <property type="entry name" value="ALPHA1,4-GALACTOSYLTRANSFERASE 1-RELATED"/>
    <property type="match status" value="1"/>
</dbReference>
<dbReference type="GO" id="GO:0000139">
    <property type="term" value="C:Golgi membrane"/>
    <property type="evidence" value="ECO:0007669"/>
    <property type="project" value="UniProtKB-SubCell"/>
</dbReference>
<feature type="domain" description="Alpha 1,4-glycosyltransferase" evidence="8">
    <location>
        <begin position="188"/>
        <end position="337"/>
    </location>
</feature>
<dbReference type="OrthoDB" id="409543at2759"/>
<dbReference type="PhylomeDB" id="E9GEK1"/>
<dbReference type="GO" id="GO:0006688">
    <property type="term" value="P:glycosphingolipid biosynthetic process"/>
    <property type="evidence" value="ECO:0000318"/>
    <property type="project" value="GO_Central"/>
</dbReference>
<comment type="similarity">
    <text evidence="2">Belongs to the glycosyltransferase 32 family.</text>
</comment>
<dbReference type="Pfam" id="PF04488">
    <property type="entry name" value="Gly_transf_sug"/>
    <property type="match status" value="1"/>
</dbReference>
<dbReference type="OMA" id="MGTISIC"/>
<evidence type="ECO:0000256" key="4">
    <source>
        <dbReference type="ARBA" id="ARBA00022679"/>
    </source>
</evidence>
<comment type="subcellular location">
    <subcellularLocation>
        <location evidence="1">Golgi apparatus membrane</location>
        <topology evidence="1">Single-pass type II membrane protein</topology>
    </subcellularLocation>
</comment>
<dbReference type="InParanoid" id="E9GEK1"/>
<reference evidence="9 10" key="1">
    <citation type="journal article" date="2011" name="Science">
        <title>The ecoresponsive genome of Daphnia pulex.</title>
        <authorList>
            <person name="Colbourne J.K."/>
            <person name="Pfrender M.E."/>
            <person name="Gilbert D."/>
            <person name="Thomas W.K."/>
            <person name="Tucker A."/>
            <person name="Oakley T.H."/>
            <person name="Tokishita S."/>
            <person name="Aerts A."/>
            <person name="Arnold G.J."/>
            <person name="Basu M.K."/>
            <person name="Bauer D.J."/>
            <person name="Caceres C.E."/>
            <person name="Carmel L."/>
            <person name="Casola C."/>
            <person name="Choi J.H."/>
            <person name="Detter J.C."/>
            <person name="Dong Q."/>
            <person name="Dusheyko S."/>
            <person name="Eads B.D."/>
            <person name="Frohlich T."/>
            <person name="Geiler-Samerotte K.A."/>
            <person name="Gerlach D."/>
            <person name="Hatcher P."/>
            <person name="Jogdeo S."/>
            <person name="Krijgsveld J."/>
            <person name="Kriventseva E.V."/>
            <person name="Kultz D."/>
            <person name="Laforsch C."/>
            <person name="Lindquist E."/>
            <person name="Lopez J."/>
            <person name="Manak J.R."/>
            <person name="Muller J."/>
            <person name="Pangilinan J."/>
            <person name="Patwardhan R.P."/>
            <person name="Pitluck S."/>
            <person name="Pritham E.J."/>
            <person name="Rechtsteiner A."/>
            <person name="Rho M."/>
            <person name="Rogozin I.B."/>
            <person name="Sakarya O."/>
            <person name="Salamov A."/>
            <person name="Schaack S."/>
            <person name="Shapiro H."/>
            <person name="Shiga Y."/>
            <person name="Skalitzky C."/>
            <person name="Smith Z."/>
            <person name="Souvorov A."/>
            <person name="Sung W."/>
            <person name="Tang Z."/>
            <person name="Tsuchiya D."/>
            <person name="Tu H."/>
            <person name="Vos H."/>
            <person name="Wang M."/>
            <person name="Wolf Y.I."/>
            <person name="Yamagata H."/>
            <person name="Yamada T."/>
            <person name="Ye Y."/>
            <person name="Shaw J.R."/>
            <person name="Andrews J."/>
            <person name="Crease T.J."/>
            <person name="Tang H."/>
            <person name="Lucas S.M."/>
            <person name="Robertson H.M."/>
            <person name="Bork P."/>
            <person name="Koonin E.V."/>
            <person name="Zdobnov E.M."/>
            <person name="Grigoriev I.V."/>
            <person name="Lynch M."/>
            <person name="Boore J.L."/>
        </authorList>
    </citation>
    <scope>NUCLEOTIDE SEQUENCE [LARGE SCALE GENOMIC DNA]</scope>
</reference>
<dbReference type="eggNOG" id="KOG1928">
    <property type="taxonomic scope" value="Eukaryota"/>
</dbReference>
<keyword evidence="6" id="KW-0472">Membrane</keyword>
<dbReference type="Pfam" id="PF04572">
    <property type="entry name" value="Gb3_synth"/>
    <property type="match status" value="1"/>
</dbReference>
<dbReference type="InterPro" id="IPR007652">
    <property type="entry name" value="A1-4-GlycosylTfrase_dom"/>
</dbReference>
<keyword evidence="4" id="KW-0808">Transferase</keyword>
<evidence type="ECO:0000256" key="1">
    <source>
        <dbReference type="ARBA" id="ARBA00004323"/>
    </source>
</evidence>
<evidence type="ECO:0000313" key="9">
    <source>
        <dbReference type="EMBL" id="EFX82279.1"/>
    </source>
</evidence>
<dbReference type="InterPro" id="IPR007577">
    <property type="entry name" value="GlycoTrfase_DXD_sugar-bd_CS"/>
</dbReference>
<evidence type="ECO:0000256" key="3">
    <source>
        <dbReference type="ARBA" id="ARBA00022676"/>
    </source>
</evidence>
<evidence type="ECO:0000256" key="5">
    <source>
        <dbReference type="ARBA" id="ARBA00023034"/>
    </source>
</evidence>
<evidence type="ECO:0000256" key="7">
    <source>
        <dbReference type="SAM" id="MobiDB-lite"/>
    </source>
</evidence>
<feature type="region of interest" description="Disordered" evidence="7">
    <location>
        <begin position="263"/>
        <end position="289"/>
    </location>
</feature>
<organism evidence="9 10">
    <name type="scientific">Daphnia pulex</name>
    <name type="common">Water flea</name>
    <dbReference type="NCBI Taxonomy" id="6669"/>
    <lineage>
        <taxon>Eukaryota</taxon>
        <taxon>Metazoa</taxon>
        <taxon>Ecdysozoa</taxon>
        <taxon>Arthropoda</taxon>
        <taxon>Crustacea</taxon>
        <taxon>Branchiopoda</taxon>
        <taxon>Diplostraca</taxon>
        <taxon>Cladocera</taxon>
        <taxon>Anomopoda</taxon>
        <taxon>Daphniidae</taxon>
        <taxon>Daphnia</taxon>
    </lineage>
</organism>
<dbReference type="AlphaFoldDB" id="E9GEK1"/>
<dbReference type="SUPFAM" id="SSF53448">
    <property type="entry name" value="Nucleotide-diphospho-sugar transferases"/>
    <property type="match status" value="1"/>
</dbReference>
<dbReference type="GO" id="GO:0016758">
    <property type="term" value="F:hexosyltransferase activity"/>
    <property type="evidence" value="ECO:0000318"/>
    <property type="project" value="GO_Central"/>
</dbReference>
<gene>
    <name evidence="9" type="ORF">DAPPUDRAFT_49127</name>
</gene>
<dbReference type="FunCoup" id="E9GEK1">
    <property type="interactions" value="36"/>
</dbReference>
<dbReference type="InterPro" id="IPR029044">
    <property type="entry name" value="Nucleotide-diphossugar_trans"/>
</dbReference>
<evidence type="ECO:0000259" key="8">
    <source>
        <dbReference type="Pfam" id="PF04572"/>
    </source>
</evidence>
<accession>E9GEK1</accession>
<keyword evidence="3" id="KW-0328">Glycosyltransferase</keyword>
<keyword evidence="10" id="KW-1185">Reference proteome</keyword>
<name>E9GEK1_DAPPU</name>
<feature type="compositionally biased region" description="Polar residues" evidence="7">
    <location>
        <begin position="280"/>
        <end position="289"/>
    </location>
</feature>